<feature type="compositionally biased region" description="Low complexity" evidence="1">
    <location>
        <begin position="1"/>
        <end position="27"/>
    </location>
</feature>
<evidence type="ECO:0000256" key="1">
    <source>
        <dbReference type="SAM" id="MobiDB-lite"/>
    </source>
</evidence>
<dbReference type="InterPro" id="IPR036508">
    <property type="entry name" value="Chitin-bd_dom_sf"/>
</dbReference>
<feature type="region of interest" description="Disordered" evidence="1">
    <location>
        <begin position="1"/>
        <end position="72"/>
    </location>
</feature>
<dbReference type="Gene3D" id="2.170.140.10">
    <property type="entry name" value="Chitin binding domain"/>
    <property type="match status" value="2"/>
</dbReference>
<feature type="region of interest" description="Disordered" evidence="1">
    <location>
        <begin position="190"/>
        <end position="224"/>
    </location>
</feature>
<dbReference type="InterPro" id="IPR002557">
    <property type="entry name" value="Chitin-bd_dom"/>
</dbReference>
<dbReference type="SMART" id="SM00494">
    <property type="entry name" value="ChtBD2"/>
    <property type="match status" value="3"/>
</dbReference>
<feature type="compositionally biased region" description="Polar residues" evidence="1">
    <location>
        <begin position="28"/>
        <end position="37"/>
    </location>
</feature>
<dbReference type="PROSITE" id="PS50940">
    <property type="entry name" value="CHIT_BIND_II"/>
    <property type="match status" value="2"/>
</dbReference>
<keyword evidence="4" id="KW-1185">Reference proteome</keyword>
<feature type="compositionally biased region" description="Low complexity" evidence="1">
    <location>
        <begin position="214"/>
        <end position="224"/>
    </location>
</feature>
<dbReference type="EMBL" id="VTPC01003995">
    <property type="protein sequence ID" value="KAF2897643.1"/>
    <property type="molecule type" value="Genomic_DNA"/>
</dbReference>
<sequence length="460" mass="49062">MSSGVTESTPTLNSSSTSSSSSISTFSPIGTNGTVLVTSKRPEYTTLPYSSTPGSSESIGTTGLNDSSLSTSVGTTSGIHVTTMTSKTSDVTTMVSVNTTVSVTSSTTNGVGTTITSNVTNTNTVVTSISTDASKSSEVTGGVSITTAGPTNSFSTELVVTNNTEESSSTSAFPTKSTIVSELPVITTKSPSSTSSVAITESTSRSTDISTNATSTTEIGSSSQSTSSLFETTVSTEMNSTLSTTTEATVPLFVCPGVGIFPDTVNCSVYHVCMNAYSHLLDVPITCPQGTQFDSERSKCTRDPVQCPGELPLPCNSPGTYPHPSDCSRYYKCIWRSLFLKYELKQYRCPPSYKFDYKEKKCSKSVLAKCFGNSTLPPTNSTEVPFTCVEEGCFPVEDNCVDYYVCKMHNNKLELKMKHCGCGKLFDRERRRCVKSFMAHCPIDDYDDSGEDENDSDYSG</sequence>
<evidence type="ECO:0000313" key="4">
    <source>
        <dbReference type="Proteomes" id="UP000801492"/>
    </source>
</evidence>
<evidence type="ECO:0000259" key="2">
    <source>
        <dbReference type="PROSITE" id="PS50940"/>
    </source>
</evidence>
<dbReference type="Proteomes" id="UP000801492">
    <property type="component" value="Unassembled WGS sequence"/>
</dbReference>
<gene>
    <name evidence="3" type="ORF">ILUMI_08533</name>
</gene>
<accession>A0A8K0GGX9</accession>
<dbReference type="GO" id="GO:0008061">
    <property type="term" value="F:chitin binding"/>
    <property type="evidence" value="ECO:0007669"/>
    <property type="project" value="InterPro"/>
</dbReference>
<reference evidence="3" key="1">
    <citation type="submission" date="2019-08" db="EMBL/GenBank/DDBJ databases">
        <title>The genome of the North American firefly Photinus pyralis.</title>
        <authorList>
            <consortium name="Photinus pyralis genome working group"/>
            <person name="Fallon T.R."/>
            <person name="Sander Lower S.E."/>
            <person name="Weng J.-K."/>
        </authorList>
    </citation>
    <scope>NUCLEOTIDE SEQUENCE</scope>
    <source>
        <strain evidence="3">TRF0915ILg1</strain>
        <tissue evidence="3">Whole body</tissue>
    </source>
</reference>
<dbReference type="SUPFAM" id="SSF57625">
    <property type="entry name" value="Invertebrate chitin-binding proteins"/>
    <property type="match status" value="3"/>
</dbReference>
<evidence type="ECO:0000313" key="3">
    <source>
        <dbReference type="EMBL" id="KAF2897643.1"/>
    </source>
</evidence>
<dbReference type="GO" id="GO:0005576">
    <property type="term" value="C:extracellular region"/>
    <property type="evidence" value="ECO:0007669"/>
    <property type="project" value="InterPro"/>
</dbReference>
<feature type="compositionally biased region" description="Polar residues" evidence="1">
    <location>
        <begin position="47"/>
        <end position="66"/>
    </location>
</feature>
<protein>
    <recommendedName>
        <fullName evidence="2">Chitin-binding type-2 domain-containing protein</fullName>
    </recommendedName>
</protein>
<feature type="compositionally biased region" description="Polar residues" evidence="1">
    <location>
        <begin position="190"/>
        <end position="213"/>
    </location>
</feature>
<feature type="domain" description="Chitin-binding type-2" evidence="2">
    <location>
        <begin position="252"/>
        <end position="309"/>
    </location>
</feature>
<dbReference type="Pfam" id="PF01607">
    <property type="entry name" value="CBM_14"/>
    <property type="match status" value="2"/>
</dbReference>
<dbReference type="AlphaFoldDB" id="A0A8K0GGX9"/>
<proteinExistence type="predicted"/>
<dbReference type="OrthoDB" id="6020543at2759"/>
<comment type="caution">
    <text evidence="3">The sequence shown here is derived from an EMBL/GenBank/DDBJ whole genome shotgun (WGS) entry which is preliminary data.</text>
</comment>
<organism evidence="3 4">
    <name type="scientific">Ignelater luminosus</name>
    <name type="common">Cucubano</name>
    <name type="synonym">Pyrophorus luminosus</name>
    <dbReference type="NCBI Taxonomy" id="2038154"/>
    <lineage>
        <taxon>Eukaryota</taxon>
        <taxon>Metazoa</taxon>
        <taxon>Ecdysozoa</taxon>
        <taxon>Arthropoda</taxon>
        <taxon>Hexapoda</taxon>
        <taxon>Insecta</taxon>
        <taxon>Pterygota</taxon>
        <taxon>Neoptera</taxon>
        <taxon>Endopterygota</taxon>
        <taxon>Coleoptera</taxon>
        <taxon>Polyphaga</taxon>
        <taxon>Elateriformia</taxon>
        <taxon>Elateroidea</taxon>
        <taxon>Elateridae</taxon>
        <taxon>Agrypninae</taxon>
        <taxon>Pyrophorini</taxon>
        <taxon>Ignelater</taxon>
    </lineage>
</organism>
<feature type="domain" description="Chitin-binding type-2" evidence="2">
    <location>
        <begin position="312"/>
        <end position="372"/>
    </location>
</feature>
<name>A0A8K0GGX9_IGNLU</name>